<keyword evidence="2" id="KW-1185">Reference proteome</keyword>
<dbReference type="Proteomes" id="UP000244224">
    <property type="component" value="Unassembled WGS sequence"/>
</dbReference>
<dbReference type="EMBL" id="QBKP01000038">
    <property type="protein sequence ID" value="PTX39406.1"/>
    <property type="molecule type" value="Genomic_DNA"/>
</dbReference>
<accession>A0A2T6A6J5</accession>
<dbReference type="RefSeq" id="WP_242013908.1">
    <property type="nucleotide sequence ID" value="NZ_QBKP01000038.1"/>
</dbReference>
<protein>
    <submittedName>
        <fullName evidence="1">Uncharacterized protein</fullName>
    </submittedName>
</protein>
<reference evidence="1 2" key="1">
    <citation type="submission" date="2018-04" db="EMBL/GenBank/DDBJ databases">
        <title>Genomic Encyclopedia of Archaeal and Bacterial Type Strains, Phase II (KMG-II): from individual species to whole genera.</title>
        <authorList>
            <person name="Goeker M."/>
        </authorList>
    </citation>
    <scope>NUCLEOTIDE SEQUENCE [LARGE SCALE GENOMIC DNA]</scope>
    <source>
        <strain evidence="1 2">DSM 21823</strain>
    </source>
</reference>
<sequence length="1315" mass="135080">MTDRVVVFRGGALPTAGVSPGDMAAEASARAAADTALTDLAIAGDTIRLTYSSGDGDAAVYAIHADQTALTIGINSILQFDWPGTNTASNPTLTIGATAYTLKARSGAAFASGEVKSGEYIGRVAAGNAIRILGSTRIADVPGLSERLDELDAKAPLASPALTGTPTAPTAAAGTNTTQIATSAFVQAAVAAKAPLASPALTGTPTAPTAAAGTETAQVATTGFVAGALRDASITTDALAYTTGGELFNGGVLYDSGRGIEVPAGYTGRNSYRRWHIADADLADLVALAGQTIEIEFEIATSSNLSALTPLTLAFSTLDGAIWTNEAAPVTVISQTATSIVGRAQYTILGTEDAIAPWAQVSASAQVRGAAGHFAITRMTVAWPQGANSAFDWRAARAINAAVPGMIAAEVDPQIATLTDRVAQAEITAGPLNVTTEGEALNGVVISNGGLTMTIPIGQHGRNAYRRAVAAMGPPAVAGQLVTFRLALDTSANVGLESPITVRLAVQHGAVLDSYAATATVTSIDSTHLVAEVDYVIVGDETAFHMWYQISNAAAVRTTTGAITLGEFTFALTSVASSPTTADLMLDYKVRRVVSEGVPDLSGLTDRVAQAEITSGELDFATDGELFSGATVSGDGLTLTVPAGQHGQNSYRRAVVGIAAPGEAGHIITWRLSLTTSANLTDDTPLTAALAVKRGGVWNNYGASATVTEISDTELLVQASYTLIGDEEGFAPWAQVSGAAVVRTATGSITYGPVRFALASGASVPTSADLMLDYRIGQSAGGAPGEVAEVASRGAVYIKVVDVAADGSGDYPDLTTAFLFGGGGQNAARRALYRLHEGIYTDINVDFPNFVDVVGIGRRDHIWYKGELPADVDPAQVPLNETFSLNRTSTIRNLRVSCRNMRYPIHSESGASDNFAIQHVIGCLVENYGNQAVIDYQVGIGNPAPALWGSAMGCGGHSGMLLRSVDTIWRAPLGPFFVHSNASFEEPMDIVLEGGAAINTLSGHAVSLQPMGAGVVTHVRIVGCNLAGPIYVDGSDAWLTNDLGLQWGNRLSEFLVTTRDCGPVLARGNNGVSVLELRSAAGAGSAVALSGAAAPILFGARPDYRGGAVDHAGRVYSQHAVTGTAPGVTLAERLGNRSGAPITLTVAFDGGASTDIVLSANYTGMSNAAVVAALNAALADGSRGFYLSDPYSGGGCVRQADFDREVKNVGASTIKRGMAVASSGSKVRARVMTGADPAWRFVGIALEDIIPGATGRLRGPGTYIDSGDLLFSGTPAIAEGDTFGVSISDGMMTEGATVPLVRCIWTSGYTAFQID</sequence>
<name>A0A2T6A6J5_9RHOB</name>
<evidence type="ECO:0000313" key="2">
    <source>
        <dbReference type="Proteomes" id="UP000244224"/>
    </source>
</evidence>
<proteinExistence type="predicted"/>
<comment type="caution">
    <text evidence="1">The sequence shown here is derived from an EMBL/GenBank/DDBJ whole genome shotgun (WGS) entry which is preliminary data.</text>
</comment>
<organism evidence="1 2">
    <name type="scientific">Gemmobacter caeni</name>
    <dbReference type="NCBI Taxonomy" id="589035"/>
    <lineage>
        <taxon>Bacteria</taxon>
        <taxon>Pseudomonadati</taxon>
        <taxon>Pseudomonadota</taxon>
        <taxon>Alphaproteobacteria</taxon>
        <taxon>Rhodobacterales</taxon>
        <taxon>Paracoccaceae</taxon>
        <taxon>Gemmobacter</taxon>
    </lineage>
</organism>
<evidence type="ECO:0000313" key="1">
    <source>
        <dbReference type="EMBL" id="PTX39406.1"/>
    </source>
</evidence>
<gene>
    <name evidence="1" type="ORF">C8N34_1389</name>
</gene>